<reference evidence="9 10" key="1">
    <citation type="submission" date="2021-12" db="EMBL/GenBank/DDBJ databases">
        <title>High titer production of polyol ester of fatty acids by Rhodotorula paludigena BS15 towards product separation-free biomass refinery.</title>
        <authorList>
            <person name="Mano J."/>
            <person name="Ono H."/>
            <person name="Tanaka T."/>
            <person name="Naito K."/>
            <person name="Sushida H."/>
            <person name="Ike M."/>
            <person name="Tokuyasu K."/>
            <person name="Kitaoka M."/>
        </authorList>
    </citation>
    <scope>NUCLEOTIDE SEQUENCE [LARGE SCALE GENOMIC DNA]</scope>
    <source>
        <strain evidence="9 10">BS15</strain>
    </source>
</reference>
<dbReference type="CDD" id="cd02440">
    <property type="entry name" value="AdoMet_MTases"/>
    <property type="match status" value="2"/>
</dbReference>
<keyword evidence="3 6" id="KW-0808">Transferase</keyword>
<dbReference type="GO" id="GO:0032259">
    <property type="term" value="P:methylation"/>
    <property type="evidence" value="ECO:0007669"/>
    <property type="project" value="UniProtKB-KW"/>
</dbReference>
<dbReference type="GO" id="GO:0008171">
    <property type="term" value="F:O-methyltransferase activity"/>
    <property type="evidence" value="ECO:0007669"/>
    <property type="project" value="UniProtKB-UniRule"/>
</dbReference>
<comment type="similarity">
    <text evidence="1 6">Belongs to the methyltransferase superfamily.</text>
</comment>
<comment type="caution">
    <text evidence="9">The sequence shown here is derived from an EMBL/GenBank/DDBJ whole genome shotgun (WGS) entry which is preliminary data.</text>
</comment>
<accession>A0AAV5GSQ0</accession>
<dbReference type="InterPro" id="IPR024160">
    <property type="entry name" value="BIN3_SAM-bd_dom"/>
</dbReference>
<evidence type="ECO:0000256" key="2">
    <source>
        <dbReference type="ARBA" id="ARBA00022603"/>
    </source>
</evidence>
<evidence type="ECO:0000256" key="6">
    <source>
        <dbReference type="RuleBase" id="RU367087"/>
    </source>
</evidence>
<evidence type="ECO:0000256" key="3">
    <source>
        <dbReference type="ARBA" id="ARBA00022679"/>
    </source>
</evidence>
<evidence type="ECO:0000313" key="9">
    <source>
        <dbReference type="EMBL" id="GJN93268.1"/>
    </source>
</evidence>
<evidence type="ECO:0000259" key="8">
    <source>
        <dbReference type="PROSITE" id="PS51515"/>
    </source>
</evidence>
<dbReference type="Pfam" id="PF06859">
    <property type="entry name" value="Bin3"/>
    <property type="match status" value="1"/>
</dbReference>
<dbReference type="InterPro" id="IPR010675">
    <property type="entry name" value="Bin3_C"/>
</dbReference>
<dbReference type="GO" id="GO:0040031">
    <property type="term" value="P:snRNA modification"/>
    <property type="evidence" value="ECO:0007669"/>
    <property type="project" value="TreeGrafter"/>
</dbReference>
<dbReference type="PANTHER" id="PTHR12315:SF0">
    <property type="entry name" value="7SK SNRNA METHYLPHOSPHATE CAPPING ENZYME"/>
    <property type="match status" value="1"/>
</dbReference>
<dbReference type="Pfam" id="PF13649">
    <property type="entry name" value="Methyltransf_25"/>
    <property type="match status" value="1"/>
</dbReference>
<organism evidence="9 10">
    <name type="scientific">Rhodotorula paludigena</name>
    <dbReference type="NCBI Taxonomy" id="86838"/>
    <lineage>
        <taxon>Eukaryota</taxon>
        <taxon>Fungi</taxon>
        <taxon>Dikarya</taxon>
        <taxon>Basidiomycota</taxon>
        <taxon>Pucciniomycotina</taxon>
        <taxon>Microbotryomycetes</taxon>
        <taxon>Sporidiobolales</taxon>
        <taxon>Sporidiobolaceae</taxon>
        <taxon>Rhodotorula</taxon>
    </lineage>
</organism>
<dbReference type="Gene3D" id="3.40.50.150">
    <property type="entry name" value="Vaccinia Virus protein VP39"/>
    <property type="match status" value="1"/>
</dbReference>
<feature type="region of interest" description="Disordered" evidence="7">
    <location>
        <begin position="1"/>
        <end position="60"/>
    </location>
</feature>
<dbReference type="GO" id="GO:0008173">
    <property type="term" value="F:RNA methyltransferase activity"/>
    <property type="evidence" value="ECO:0007669"/>
    <property type="project" value="UniProtKB-UniRule"/>
</dbReference>
<evidence type="ECO:0000256" key="5">
    <source>
        <dbReference type="PROSITE-ProRule" id="PRU00848"/>
    </source>
</evidence>
<protein>
    <recommendedName>
        <fullName evidence="6">RNA methyltransferase</fullName>
        <ecNumber evidence="6">2.1.1.-</ecNumber>
    </recommendedName>
</protein>
<dbReference type="InterPro" id="IPR039772">
    <property type="entry name" value="Bin3-like"/>
</dbReference>
<keyword evidence="4 5" id="KW-0949">S-adenosyl-L-methionine</keyword>
<evidence type="ECO:0000256" key="1">
    <source>
        <dbReference type="ARBA" id="ARBA00008361"/>
    </source>
</evidence>
<gene>
    <name evidence="9" type="ORF">Rhopal_006315-T1</name>
</gene>
<dbReference type="GO" id="GO:0017069">
    <property type="term" value="F:snRNA binding"/>
    <property type="evidence" value="ECO:0007669"/>
    <property type="project" value="TreeGrafter"/>
</dbReference>
<dbReference type="Proteomes" id="UP001342314">
    <property type="component" value="Unassembled WGS sequence"/>
</dbReference>
<sequence>MAPLPDSHPKRLFDARPNLDPPARAPPTLHQPDDPPSLPSHAPHPPRKRERAAAPNGNFRGYYARRRVTAAHDAPDERLALVPDEWVRGKRVLDVGCNAGAVTVELAQRMRAHRVTGVDIDGDLVKAARRHVEQTWSRQAPLQRLVDEATFVEKRQRSRSPPPPLPPLQLDEATSPFLPSTPFYFPSSLARMFGPLPAPKHLLTTYHDPPETETHGVVRKGKRKAVPKEVRAFPENIRIVQADWVNSEIESDREGYDVIVAFSVTKWIHLQSLNVGLLTFFRRCFDSLLPGGKLLLEPQPFSTYARSVRTAPQELQDNYARLVEGADKGWRAEDGDFERVLLELVGFEKRELLGESGRKGTSFRRPVEVYTKRAGAGSRAV</sequence>
<keyword evidence="10" id="KW-1185">Reference proteome</keyword>
<dbReference type="PANTHER" id="PTHR12315">
    <property type="entry name" value="BICOID-INTERACTING PROTEIN RELATED"/>
    <property type="match status" value="1"/>
</dbReference>
<dbReference type="EC" id="2.1.1.-" evidence="6"/>
<feature type="region of interest" description="Disordered" evidence="7">
    <location>
        <begin position="152"/>
        <end position="172"/>
    </location>
</feature>
<feature type="domain" description="Bin3-type SAM" evidence="8">
    <location>
        <begin position="76"/>
        <end position="375"/>
    </location>
</feature>
<proteinExistence type="inferred from homology"/>
<dbReference type="EMBL" id="BQKY01000013">
    <property type="protein sequence ID" value="GJN93268.1"/>
    <property type="molecule type" value="Genomic_DNA"/>
</dbReference>
<dbReference type="PROSITE" id="PS51515">
    <property type="entry name" value="BIN3_SAM"/>
    <property type="match status" value="1"/>
</dbReference>
<evidence type="ECO:0000256" key="4">
    <source>
        <dbReference type="ARBA" id="ARBA00022691"/>
    </source>
</evidence>
<evidence type="ECO:0000256" key="7">
    <source>
        <dbReference type="SAM" id="MobiDB-lite"/>
    </source>
</evidence>
<dbReference type="InterPro" id="IPR029063">
    <property type="entry name" value="SAM-dependent_MTases_sf"/>
</dbReference>
<dbReference type="SUPFAM" id="SSF53335">
    <property type="entry name" value="S-adenosyl-L-methionine-dependent methyltransferases"/>
    <property type="match status" value="1"/>
</dbReference>
<dbReference type="AlphaFoldDB" id="A0AAV5GSQ0"/>
<keyword evidence="2 6" id="KW-0489">Methyltransferase</keyword>
<evidence type="ECO:0000313" key="10">
    <source>
        <dbReference type="Proteomes" id="UP001342314"/>
    </source>
</evidence>
<dbReference type="InterPro" id="IPR041698">
    <property type="entry name" value="Methyltransf_25"/>
</dbReference>
<name>A0AAV5GSQ0_9BASI</name>